<accession>A0A177BX94</accession>
<dbReference type="RefSeq" id="XP_018030121.1">
    <property type="nucleotide sequence ID" value="XM_018175869.1"/>
</dbReference>
<dbReference type="Proteomes" id="UP000077069">
    <property type="component" value="Unassembled WGS sequence"/>
</dbReference>
<evidence type="ECO:0008006" key="3">
    <source>
        <dbReference type="Google" id="ProtNLM"/>
    </source>
</evidence>
<dbReference type="EMBL" id="KV441561">
    <property type="protein sequence ID" value="OAF99755.1"/>
    <property type="molecule type" value="Genomic_DNA"/>
</dbReference>
<organism evidence="1 2">
    <name type="scientific">Paraphaeosphaeria sporulosa</name>
    <dbReference type="NCBI Taxonomy" id="1460663"/>
    <lineage>
        <taxon>Eukaryota</taxon>
        <taxon>Fungi</taxon>
        <taxon>Dikarya</taxon>
        <taxon>Ascomycota</taxon>
        <taxon>Pezizomycotina</taxon>
        <taxon>Dothideomycetes</taxon>
        <taxon>Pleosporomycetidae</taxon>
        <taxon>Pleosporales</taxon>
        <taxon>Massarineae</taxon>
        <taxon>Didymosphaeriaceae</taxon>
        <taxon>Paraphaeosphaeria</taxon>
    </lineage>
</organism>
<dbReference type="OrthoDB" id="21502at2759"/>
<dbReference type="Gene3D" id="3.30.559.10">
    <property type="entry name" value="Chloramphenicol acetyltransferase-like domain"/>
    <property type="match status" value="2"/>
</dbReference>
<name>A0A177BX94_9PLEO</name>
<dbReference type="STRING" id="1460663.A0A177BX94"/>
<sequence>MSSLWSWLKGKPSQLARVPTDTVIPLHYLDSSKMFTDIVMDLSLHFSYVLDSEKLVAALEQLLEKPGWRKLGARIRRNSGIYEYHVPTAYTKERPAIDVSQIKYDISLAEHPIGSTLPRPDGTVSISGDTKEYRPLFLRKNSPTKLEDWLHADRAQIVLHIVAFSDATLVTVTWLHSFMDAMSLHTLFDAWTAMLEGREQDIPEFYGEIDDPLATLGVDSDPKLTSDRFEEEEDFILKDRVVTGWKFIRFVFTLLWDLVIYRKEAIHFIIIPPTFFSALRTEAMASLTDPFTDPQSAPPLTPDKANPQTPFISDGDILCAWWTRLTTSSLPRAPAPTRTFQILNVFNMQDLLRTTSPALLPNARSYAYVHNCVTYVQSFLTLHELLSLPLGHVAARLRSDLVLQTTRPQIEARWRLQREEVARSGNPPLYGEGDMQLVPFTNWHKARMFEVNFGAAAIGKANGEEAVGRPRCVMPDATARGMPLRLSGNVSGRDAQGNWWVGGILTAETWDNVKKAVETLNAQAAAKNV</sequence>
<dbReference type="InParanoid" id="A0A177BX94"/>
<dbReference type="InterPro" id="IPR023213">
    <property type="entry name" value="CAT-like_dom_sf"/>
</dbReference>
<dbReference type="GeneID" id="28759355"/>
<keyword evidence="2" id="KW-1185">Reference proteome</keyword>
<reference evidence="1 2" key="1">
    <citation type="submission" date="2016-05" db="EMBL/GenBank/DDBJ databases">
        <title>Comparative analysis of secretome profiles of manganese(II)-oxidizing ascomycete fungi.</title>
        <authorList>
            <consortium name="DOE Joint Genome Institute"/>
            <person name="Zeiner C.A."/>
            <person name="Purvine S.O."/>
            <person name="Zink E.M."/>
            <person name="Wu S."/>
            <person name="Pasa-Tolic L."/>
            <person name="Chaput D.L."/>
            <person name="Haridas S."/>
            <person name="Grigoriev I.V."/>
            <person name="Santelli C.M."/>
            <person name="Hansel C.M."/>
        </authorList>
    </citation>
    <scope>NUCLEOTIDE SEQUENCE [LARGE SCALE GENOMIC DNA]</scope>
    <source>
        <strain evidence="1 2">AP3s5-JAC2a</strain>
    </source>
</reference>
<evidence type="ECO:0000313" key="1">
    <source>
        <dbReference type="EMBL" id="OAF99755.1"/>
    </source>
</evidence>
<protein>
    <recommendedName>
        <fullName evidence="3">LysR family regulatory protein</fullName>
    </recommendedName>
</protein>
<gene>
    <name evidence="1" type="ORF">CC84DRAFT_1130719</name>
</gene>
<dbReference type="AlphaFoldDB" id="A0A177BX94"/>
<proteinExistence type="predicted"/>
<evidence type="ECO:0000313" key="2">
    <source>
        <dbReference type="Proteomes" id="UP000077069"/>
    </source>
</evidence>